<dbReference type="EMBL" id="JQCL01000008">
    <property type="protein sequence ID" value="KRO14686.1"/>
    <property type="molecule type" value="Genomic_DNA"/>
</dbReference>
<dbReference type="GO" id="GO:0016226">
    <property type="term" value="P:iron-sulfur cluster assembly"/>
    <property type="evidence" value="ECO:0007669"/>
    <property type="project" value="InterPro"/>
</dbReference>
<evidence type="ECO:0000259" key="2">
    <source>
        <dbReference type="Pfam" id="PF01592"/>
    </source>
</evidence>
<dbReference type="SUPFAM" id="SSF82649">
    <property type="entry name" value="SufE/NifU"/>
    <property type="match status" value="1"/>
</dbReference>
<proteinExistence type="inferred from homology"/>
<dbReference type="NCBIfam" id="TIGR01994">
    <property type="entry name" value="SUF_scaf_2"/>
    <property type="match status" value="1"/>
</dbReference>
<dbReference type="Pfam" id="PF01592">
    <property type="entry name" value="NifU_N"/>
    <property type="match status" value="1"/>
</dbReference>
<accession>A0A0R2MLP8</accession>
<evidence type="ECO:0000313" key="3">
    <source>
        <dbReference type="EMBL" id="KRO14686.1"/>
    </source>
</evidence>
<dbReference type="AlphaFoldDB" id="A0A0R2MLP8"/>
<protein>
    <submittedName>
        <fullName evidence="3">Sufe2-like iron-sulfur cluster assembly scaffold protein</fullName>
    </submittedName>
</protein>
<evidence type="ECO:0000313" key="4">
    <source>
        <dbReference type="Proteomes" id="UP000051783"/>
    </source>
</evidence>
<comment type="caution">
    <text evidence="3">The sequence shown here is derived from an EMBL/GenBank/DDBJ whole genome shotgun (WGS) entry which is preliminary data.</text>
</comment>
<comment type="similarity">
    <text evidence="1">Belongs to the NifU family.</text>
</comment>
<dbReference type="STRING" id="942150.IV64_GL000859"/>
<dbReference type="InterPro" id="IPR002871">
    <property type="entry name" value="NIF_FeS_clus_asmbl_NifU_N"/>
</dbReference>
<dbReference type="PATRIC" id="fig|942150.3.peg.881"/>
<dbReference type="RefSeq" id="WP_057705242.1">
    <property type="nucleotide sequence ID" value="NZ_JQCL01000008.1"/>
</dbReference>
<dbReference type="Gene3D" id="3.90.1010.10">
    <property type="match status" value="1"/>
</dbReference>
<feature type="domain" description="NIF system FeS cluster assembly NifU N-terminal" evidence="2">
    <location>
        <begin position="10"/>
        <end position="129"/>
    </location>
</feature>
<dbReference type="GO" id="GO:0051536">
    <property type="term" value="F:iron-sulfur cluster binding"/>
    <property type="evidence" value="ECO:0007669"/>
    <property type="project" value="InterPro"/>
</dbReference>
<evidence type="ECO:0000256" key="1">
    <source>
        <dbReference type="ARBA" id="ARBA00006420"/>
    </source>
</evidence>
<dbReference type="PANTHER" id="PTHR10093">
    <property type="entry name" value="IRON-SULFUR CLUSTER ASSEMBLY ENZYME NIFU HOMOLOG"/>
    <property type="match status" value="1"/>
</dbReference>
<dbReference type="OrthoDB" id="9804157at2"/>
<reference evidence="3 4" key="1">
    <citation type="journal article" date="2015" name="Genome Announc.">
        <title>Expanding the biotechnology potential of lactobacilli through comparative genomics of 213 strains and associated genera.</title>
        <authorList>
            <person name="Sun Z."/>
            <person name="Harris H.M."/>
            <person name="McCann A."/>
            <person name="Guo C."/>
            <person name="Argimon S."/>
            <person name="Zhang W."/>
            <person name="Yang X."/>
            <person name="Jeffery I.B."/>
            <person name="Cooney J.C."/>
            <person name="Kagawa T.F."/>
            <person name="Liu W."/>
            <person name="Song Y."/>
            <person name="Salvetti E."/>
            <person name="Wrobel A."/>
            <person name="Rasinkangas P."/>
            <person name="Parkhill J."/>
            <person name="Rea M.C."/>
            <person name="O'Sullivan O."/>
            <person name="Ritari J."/>
            <person name="Douillard F.P."/>
            <person name="Paul Ross R."/>
            <person name="Yang R."/>
            <person name="Briner A.E."/>
            <person name="Felis G.E."/>
            <person name="de Vos W.M."/>
            <person name="Barrangou R."/>
            <person name="Klaenhammer T.R."/>
            <person name="Caufield P.W."/>
            <person name="Cui Y."/>
            <person name="Zhang H."/>
            <person name="O'Toole P.W."/>
        </authorList>
    </citation>
    <scope>NUCLEOTIDE SEQUENCE [LARGE SCALE GENOMIC DNA]</scope>
    <source>
        <strain evidence="3 4">LMG 26013</strain>
    </source>
</reference>
<gene>
    <name evidence="3" type="ORF">IV64_GL000859</name>
</gene>
<dbReference type="CDD" id="cd06664">
    <property type="entry name" value="IscU_like"/>
    <property type="match status" value="1"/>
</dbReference>
<dbReference type="GO" id="GO:0005506">
    <property type="term" value="F:iron ion binding"/>
    <property type="evidence" value="ECO:0007669"/>
    <property type="project" value="InterPro"/>
</dbReference>
<organism evidence="3 4">
    <name type="scientific">Lactiplantibacillus xiangfangensis</name>
    <dbReference type="NCBI Taxonomy" id="942150"/>
    <lineage>
        <taxon>Bacteria</taxon>
        <taxon>Bacillati</taxon>
        <taxon>Bacillota</taxon>
        <taxon>Bacilli</taxon>
        <taxon>Lactobacillales</taxon>
        <taxon>Lactobacillaceae</taxon>
        <taxon>Lactiplantibacillus</taxon>
    </lineage>
</organism>
<sequence length="152" mass="16371">MSLLRLKALYQTVILENAQAPHHFGTLPNAKTVTLHNPTCGDEINVQMLIKDDVIDQIMFTGSGCTISQASASIMTDVLKGQTVTEAQKRLTDFSDLITGDSLNDADQHALGDAAVLATVAEFPTRIKCATLAWHAADQLLTMGDDADDKTK</sequence>
<dbReference type="Proteomes" id="UP000051783">
    <property type="component" value="Unassembled WGS sequence"/>
</dbReference>
<name>A0A0R2MLP8_9LACO</name>
<keyword evidence="4" id="KW-1185">Reference proteome</keyword>
<dbReference type="FunFam" id="3.90.1010.10:FF:000002">
    <property type="entry name" value="Iron-sulfur cluster assembly scaffold protein NifU"/>
    <property type="match status" value="1"/>
</dbReference>